<comment type="subunit">
    <text evidence="4">Component of the proteasome complex.</text>
</comment>
<reference evidence="5 6" key="1">
    <citation type="journal article" date="2022" name="bioRxiv">
        <title>Genomics of Preaxostyla Flagellates Illuminates Evolutionary Transitions and the Path Towards Mitochondrial Loss.</title>
        <authorList>
            <person name="Novak L.V.F."/>
            <person name="Treitli S.C."/>
            <person name="Pyrih J."/>
            <person name="Halakuc P."/>
            <person name="Pipaliya S.V."/>
            <person name="Vacek V."/>
            <person name="Brzon O."/>
            <person name="Soukal P."/>
            <person name="Eme L."/>
            <person name="Dacks J.B."/>
            <person name="Karnkowska A."/>
            <person name="Elias M."/>
            <person name="Hampl V."/>
        </authorList>
    </citation>
    <scope>NUCLEOTIDE SEQUENCE [LARGE SCALE GENOMIC DNA]</scope>
    <source>
        <strain evidence="5">NAU3</strain>
        <tissue evidence="5">Gut</tissue>
    </source>
</reference>
<dbReference type="Gene3D" id="3.60.20.10">
    <property type="entry name" value="Glutamine Phosphoribosylpyrophosphate, subunit 1, domain 1"/>
    <property type="match status" value="1"/>
</dbReference>
<dbReference type="PANTHER" id="PTHR32194:SF2">
    <property type="entry name" value="PROTEASOME SUBUNIT BETA TYPE-1"/>
    <property type="match status" value="1"/>
</dbReference>
<dbReference type="SUPFAM" id="SSF56235">
    <property type="entry name" value="N-terminal nucleophile aminohydrolases (Ntn hydrolases)"/>
    <property type="match status" value="1"/>
</dbReference>
<evidence type="ECO:0000313" key="5">
    <source>
        <dbReference type="EMBL" id="KAK2952815.1"/>
    </source>
</evidence>
<comment type="caution">
    <text evidence="5">The sequence shown here is derived from an EMBL/GenBank/DDBJ whole genome shotgun (WGS) entry which is preliminary data.</text>
</comment>
<protein>
    <recommendedName>
        <fullName evidence="4">Proteasome subunit beta</fullName>
    </recommendedName>
</protein>
<evidence type="ECO:0000256" key="1">
    <source>
        <dbReference type="ARBA" id="ARBA00022490"/>
    </source>
</evidence>
<dbReference type="InterPro" id="IPR001353">
    <property type="entry name" value="Proteasome_sua/b"/>
</dbReference>
<dbReference type="CDD" id="cd03758">
    <property type="entry name" value="proteasome_beta_type_2"/>
    <property type="match status" value="1"/>
</dbReference>
<sequence length="220" mass="24806">MSQSLFGFRGKDFCILAADASAQASIVVIKDNLDRIFEADDHFAFGCVGDPGDDTTYSDLIVRNIQLQKFRNGYTSTSHANANFMRKLLHDGLRDHPYNVNIMIGAVDLPSDMNDTTTERTELMSSSVLIEGSNPSPHLYYLDYLGTLVEVPFAAHGYCAYLLYGILDEMWKKDMSVDEAKRLLSTCIKMIQKRFVMQQPKFICKIITKDGIELIEPLNN</sequence>
<comment type="function">
    <text evidence="4">Component of the proteasome, a multicatalytic proteinase complex which is characterized by its ability to cleave peptides with Arg, Phe, Tyr, Leu, and Glu adjacent to the leaving group at neutral or slightly basic pH. The proteasome has an ATP-dependent proteolytic activity.</text>
</comment>
<dbReference type="InterPro" id="IPR023333">
    <property type="entry name" value="Proteasome_suB-type"/>
</dbReference>
<dbReference type="InterPro" id="IPR035206">
    <property type="entry name" value="Proteasome_beta2"/>
</dbReference>
<evidence type="ECO:0000256" key="3">
    <source>
        <dbReference type="ARBA" id="ARBA00023242"/>
    </source>
</evidence>
<dbReference type="InterPro" id="IPR029055">
    <property type="entry name" value="Ntn_hydrolases_N"/>
</dbReference>
<keyword evidence="6" id="KW-1185">Reference proteome</keyword>
<organism evidence="5 6">
    <name type="scientific">Blattamonas nauphoetae</name>
    <dbReference type="NCBI Taxonomy" id="2049346"/>
    <lineage>
        <taxon>Eukaryota</taxon>
        <taxon>Metamonada</taxon>
        <taxon>Preaxostyla</taxon>
        <taxon>Oxymonadida</taxon>
        <taxon>Blattamonas</taxon>
    </lineage>
</organism>
<dbReference type="GO" id="GO:0000502">
    <property type="term" value="C:proteasome complex"/>
    <property type="evidence" value="ECO:0007669"/>
    <property type="project" value="UniProtKB-KW"/>
</dbReference>
<dbReference type="PANTHER" id="PTHR32194">
    <property type="entry name" value="METALLOPROTEASE TLDD"/>
    <property type="match status" value="1"/>
</dbReference>
<evidence type="ECO:0000313" key="6">
    <source>
        <dbReference type="Proteomes" id="UP001281761"/>
    </source>
</evidence>
<evidence type="ECO:0000256" key="2">
    <source>
        <dbReference type="ARBA" id="ARBA00022942"/>
    </source>
</evidence>
<dbReference type="Proteomes" id="UP001281761">
    <property type="component" value="Unassembled WGS sequence"/>
</dbReference>
<dbReference type="Pfam" id="PF00227">
    <property type="entry name" value="Proteasome"/>
    <property type="match status" value="2"/>
</dbReference>
<keyword evidence="2 4" id="KW-0647">Proteasome</keyword>
<name>A0ABQ9XNM0_9EUKA</name>
<comment type="similarity">
    <text evidence="4">Belongs to the peptidase T1B family.</text>
</comment>
<gene>
    <name evidence="5" type="ORF">BLNAU_12283</name>
</gene>
<keyword evidence="3 4" id="KW-0539">Nucleus</keyword>
<dbReference type="PROSITE" id="PS00854">
    <property type="entry name" value="PROTEASOME_BETA_1"/>
    <property type="match status" value="1"/>
</dbReference>
<accession>A0ABQ9XNM0</accession>
<dbReference type="EMBL" id="JARBJD010000099">
    <property type="protein sequence ID" value="KAK2952815.1"/>
    <property type="molecule type" value="Genomic_DNA"/>
</dbReference>
<keyword evidence="1 4" id="KW-0963">Cytoplasm</keyword>
<dbReference type="InterPro" id="IPR016050">
    <property type="entry name" value="Proteasome_bsu_CS"/>
</dbReference>
<evidence type="ECO:0000256" key="4">
    <source>
        <dbReference type="RuleBase" id="RU004203"/>
    </source>
</evidence>
<proteinExistence type="inferred from homology"/>
<comment type="subcellular location">
    <subcellularLocation>
        <location evidence="4">Cytoplasm</location>
    </subcellularLocation>
    <subcellularLocation>
        <location evidence="4">Nucleus</location>
    </subcellularLocation>
</comment>